<proteinExistence type="predicted"/>
<reference evidence="2 3" key="1">
    <citation type="journal article" date="2017" name="PLoS Biol.">
        <title>The sea cucumber genome provides insights into morphological evolution and visceral regeneration.</title>
        <authorList>
            <person name="Zhang X."/>
            <person name="Sun L."/>
            <person name="Yuan J."/>
            <person name="Sun Y."/>
            <person name="Gao Y."/>
            <person name="Zhang L."/>
            <person name="Li S."/>
            <person name="Dai H."/>
            <person name="Hamel J.F."/>
            <person name="Liu C."/>
            <person name="Yu Y."/>
            <person name="Liu S."/>
            <person name="Lin W."/>
            <person name="Guo K."/>
            <person name="Jin S."/>
            <person name="Xu P."/>
            <person name="Storey K.B."/>
            <person name="Huan P."/>
            <person name="Zhang T."/>
            <person name="Zhou Y."/>
            <person name="Zhang J."/>
            <person name="Lin C."/>
            <person name="Li X."/>
            <person name="Xing L."/>
            <person name="Huo D."/>
            <person name="Sun M."/>
            <person name="Wang L."/>
            <person name="Mercier A."/>
            <person name="Li F."/>
            <person name="Yang H."/>
            <person name="Xiang J."/>
        </authorList>
    </citation>
    <scope>NUCLEOTIDE SEQUENCE [LARGE SCALE GENOMIC DNA]</scope>
    <source>
        <strain evidence="2">Shaxun</strain>
        <tissue evidence="2">Muscle</tissue>
    </source>
</reference>
<dbReference type="PANTHER" id="PTHR43539:SF23">
    <property type="entry name" value="FAD-DEPENDENT OXIDOREDUCTASE DOMAIN-CONTAINING PROTEIN 2"/>
    <property type="match status" value="1"/>
</dbReference>
<dbReference type="InterPro" id="IPR036188">
    <property type="entry name" value="FAD/NAD-bd_sf"/>
</dbReference>
<evidence type="ECO:0000313" key="3">
    <source>
        <dbReference type="Proteomes" id="UP000230750"/>
    </source>
</evidence>
<dbReference type="Pfam" id="PF13738">
    <property type="entry name" value="Pyr_redox_3"/>
    <property type="match status" value="1"/>
</dbReference>
<feature type="non-terminal residue" evidence="2">
    <location>
        <position position="1"/>
    </location>
</feature>
<dbReference type="GO" id="GO:0036503">
    <property type="term" value="P:ERAD pathway"/>
    <property type="evidence" value="ECO:0007669"/>
    <property type="project" value="TreeGrafter"/>
</dbReference>
<dbReference type="Gene3D" id="3.50.50.60">
    <property type="entry name" value="FAD/NAD(P)-binding domain"/>
    <property type="match status" value="1"/>
</dbReference>
<dbReference type="PANTHER" id="PTHR43539">
    <property type="entry name" value="FLAVIN-BINDING MONOOXYGENASE-LIKE PROTEIN (AFU_ORTHOLOGUE AFUA_4G09220)"/>
    <property type="match status" value="1"/>
</dbReference>
<gene>
    <name evidence="2" type="ORF">BSL78_05379</name>
</gene>
<protein>
    <submittedName>
        <fullName evidence="2">Putative FAD-dependent oxidoreductase domain-containing protein 2</fullName>
    </submittedName>
</protein>
<dbReference type="EMBL" id="MRZV01000134">
    <property type="protein sequence ID" value="PIK57695.1"/>
    <property type="molecule type" value="Genomic_DNA"/>
</dbReference>
<dbReference type="OrthoDB" id="10063727at2759"/>
<accession>A0A2G8LBV3</accession>
<dbReference type="AlphaFoldDB" id="A0A2G8LBV3"/>
<dbReference type="GO" id="GO:0004497">
    <property type="term" value="F:monooxygenase activity"/>
    <property type="evidence" value="ECO:0007669"/>
    <property type="project" value="TreeGrafter"/>
</dbReference>
<keyword evidence="1" id="KW-0560">Oxidoreductase</keyword>
<dbReference type="Proteomes" id="UP000230750">
    <property type="component" value="Unassembled WGS sequence"/>
</dbReference>
<comment type="caution">
    <text evidence="2">The sequence shown here is derived from an EMBL/GenBank/DDBJ whole genome shotgun (WGS) entry which is preliminary data.</text>
</comment>
<organism evidence="2 3">
    <name type="scientific">Stichopus japonicus</name>
    <name type="common">Sea cucumber</name>
    <dbReference type="NCBI Taxonomy" id="307972"/>
    <lineage>
        <taxon>Eukaryota</taxon>
        <taxon>Metazoa</taxon>
        <taxon>Echinodermata</taxon>
        <taxon>Eleutherozoa</taxon>
        <taxon>Echinozoa</taxon>
        <taxon>Holothuroidea</taxon>
        <taxon>Aspidochirotacea</taxon>
        <taxon>Aspidochirotida</taxon>
        <taxon>Stichopodidae</taxon>
        <taxon>Apostichopus</taxon>
    </lineage>
</organism>
<keyword evidence="3" id="KW-1185">Reference proteome</keyword>
<evidence type="ECO:0000313" key="2">
    <source>
        <dbReference type="EMBL" id="PIK57695.1"/>
    </source>
</evidence>
<dbReference type="STRING" id="307972.A0A2G8LBV3"/>
<dbReference type="InterPro" id="IPR050982">
    <property type="entry name" value="Auxin_biosynth/cation_transpt"/>
</dbReference>
<sequence>HYSREFFPPADDYVRYLNDYTQKLGLNVQYNTEISNIHRHAGQNTNHTEYFTMRNQKGVVYTCKYLIVTTGIATPRVPTFPGVELSEGYEDLSMDQEEFEGQSVLILGRGNLHSRPPITSSPIPIAVNNGLLDTYQLKSLDGILEGDVREMMLLKSPDGKIVLDIDNTLKFKAPAHMTNDSNQDVEYIIPDNFPLRESYDRVIRCLGFQFDFSIFENDTAPEASYSGKYPNIKPDYGAEGIPGMYFAGTNSHSLDFRKSAGGFIHGFRYTGD</sequence>
<dbReference type="SUPFAM" id="SSF51905">
    <property type="entry name" value="FAD/NAD(P)-binding domain"/>
    <property type="match status" value="1"/>
</dbReference>
<evidence type="ECO:0000256" key="1">
    <source>
        <dbReference type="ARBA" id="ARBA00023002"/>
    </source>
</evidence>
<dbReference type="GO" id="GO:0005788">
    <property type="term" value="C:endoplasmic reticulum lumen"/>
    <property type="evidence" value="ECO:0007669"/>
    <property type="project" value="TreeGrafter"/>
</dbReference>
<dbReference type="GO" id="GO:0050660">
    <property type="term" value="F:flavin adenine dinucleotide binding"/>
    <property type="evidence" value="ECO:0007669"/>
    <property type="project" value="TreeGrafter"/>
</dbReference>
<name>A0A2G8LBV3_STIJA</name>